<reference evidence="3" key="1">
    <citation type="submission" date="2013-08" db="EMBL/GenBank/DDBJ databases">
        <title>Regulation of metamorphosis in Aurelia aurita and the evolution of complex life cycles.</title>
        <authorList>
            <person name="Wang W."/>
            <person name="Khalturin K."/>
        </authorList>
    </citation>
    <scope>NUCLEOTIDE SEQUENCE</scope>
    <source>
        <strain evidence="3">Roscoff</strain>
    </source>
</reference>
<sequence length="249" mass="27865">MRTHVVLMTLVVMATAVTGKASIFKSFLGETSASDFFGGIFSKVQEIIATFKKSKDAKPTDQSPVASKPKFCKKRECPPFAEKNSTDDYELRCYEAAKWVSTKANGHPTPMGQTSRQMFKQLFQYIEGNNVAGQKIDMTVPVLNSIAGSGEMKDRVMSFYIPEKFQAAPPAPKDPQVYIETKKFCAYVRSFGGYVIRYSQINGQAMKLAKALKKDGLGESYKKSVTYYAGYDEPWAMSDRHNEVMLMKV</sequence>
<feature type="signal peptide" evidence="2">
    <location>
        <begin position="1"/>
        <end position="19"/>
    </location>
</feature>
<proteinExistence type="evidence at transcript level"/>
<comment type="similarity">
    <text evidence="1">Belongs to the HEBP family.</text>
</comment>
<dbReference type="InterPro" id="IPR011256">
    <property type="entry name" value="Reg_factor_effector_dom_sf"/>
</dbReference>
<dbReference type="PANTHER" id="PTHR11220">
    <property type="entry name" value="HEME-BINDING PROTEIN-RELATED"/>
    <property type="match status" value="1"/>
</dbReference>
<feature type="chain" id="PRO_5004535364" evidence="2">
    <location>
        <begin position="20"/>
        <end position="249"/>
    </location>
</feature>
<accession>S5ZJ06</accession>
<gene>
    <name evidence="3" type="primary">CL160</name>
</gene>
<evidence type="ECO:0000256" key="2">
    <source>
        <dbReference type="SAM" id="SignalP"/>
    </source>
</evidence>
<protein>
    <submittedName>
        <fullName evidence="3">Heme-binding protein 1-like protein</fullName>
    </submittedName>
</protein>
<evidence type="ECO:0000313" key="3">
    <source>
        <dbReference type="EMBL" id="AGT42222.1"/>
    </source>
</evidence>
<dbReference type="InterPro" id="IPR006917">
    <property type="entry name" value="SOUL_heme-bd"/>
</dbReference>
<dbReference type="Gene3D" id="3.20.80.10">
    <property type="entry name" value="Regulatory factor, effector binding domain"/>
    <property type="match status" value="1"/>
</dbReference>
<dbReference type="PANTHER" id="PTHR11220:SF1">
    <property type="entry name" value="HEME-BINDING PROTEIN 2"/>
    <property type="match status" value="1"/>
</dbReference>
<evidence type="ECO:0000256" key="1">
    <source>
        <dbReference type="ARBA" id="ARBA00009817"/>
    </source>
</evidence>
<dbReference type="AlphaFoldDB" id="S5ZJ06"/>
<name>S5ZJ06_AURAU</name>
<organism evidence="3">
    <name type="scientific">Aurelia aurita</name>
    <name type="common">Moon jellyfish</name>
    <name type="synonym">Medusa aurita</name>
    <dbReference type="NCBI Taxonomy" id="6145"/>
    <lineage>
        <taxon>Eukaryota</taxon>
        <taxon>Metazoa</taxon>
        <taxon>Cnidaria</taxon>
        <taxon>Scyphozoa</taxon>
        <taxon>Semaeostomeae</taxon>
        <taxon>Ulmaridae</taxon>
        <taxon>Aurelia</taxon>
    </lineage>
</organism>
<dbReference type="EMBL" id="KC341724">
    <property type="protein sequence ID" value="AGT42222.1"/>
    <property type="molecule type" value="mRNA"/>
</dbReference>
<dbReference type="Pfam" id="PF04832">
    <property type="entry name" value="SOUL"/>
    <property type="match status" value="1"/>
</dbReference>
<dbReference type="FunFam" id="3.20.80.10:FF:000002">
    <property type="entry name" value="Heme-binding protein 2"/>
    <property type="match status" value="1"/>
</dbReference>
<keyword evidence="2" id="KW-0732">Signal</keyword>
<dbReference type="SUPFAM" id="SSF55136">
    <property type="entry name" value="Probable bacterial effector-binding domain"/>
    <property type="match status" value="1"/>
</dbReference>